<reference evidence="2" key="1">
    <citation type="journal article" date="2023" name="Plant J.">
        <title>Genome sequences and population genomics provide insights into the demographic history, inbreeding, and mutation load of two 'living fossil' tree species of Dipteronia.</title>
        <authorList>
            <person name="Feng Y."/>
            <person name="Comes H.P."/>
            <person name="Chen J."/>
            <person name="Zhu S."/>
            <person name="Lu R."/>
            <person name="Zhang X."/>
            <person name="Li P."/>
            <person name="Qiu J."/>
            <person name="Olsen K.M."/>
            <person name="Qiu Y."/>
        </authorList>
    </citation>
    <scope>NUCLEOTIDE SEQUENCE</scope>
    <source>
        <strain evidence="2">NBL</strain>
    </source>
</reference>
<evidence type="ECO:0000256" key="1">
    <source>
        <dbReference type="SAM" id="Phobius"/>
    </source>
</evidence>
<protein>
    <submittedName>
        <fullName evidence="2">Uncharacterized protein</fullName>
    </submittedName>
</protein>
<evidence type="ECO:0000313" key="3">
    <source>
        <dbReference type="Proteomes" id="UP001281410"/>
    </source>
</evidence>
<accession>A0AAE0DK00</accession>
<gene>
    <name evidence="2" type="ORF">Dsin_032956</name>
</gene>
<evidence type="ECO:0000313" key="2">
    <source>
        <dbReference type="EMBL" id="KAK3172150.1"/>
    </source>
</evidence>
<keyword evidence="1" id="KW-0812">Transmembrane</keyword>
<organism evidence="2 3">
    <name type="scientific">Dipteronia sinensis</name>
    <dbReference type="NCBI Taxonomy" id="43782"/>
    <lineage>
        <taxon>Eukaryota</taxon>
        <taxon>Viridiplantae</taxon>
        <taxon>Streptophyta</taxon>
        <taxon>Embryophyta</taxon>
        <taxon>Tracheophyta</taxon>
        <taxon>Spermatophyta</taxon>
        <taxon>Magnoliopsida</taxon>
        <taxon>eudicotyledons</taxon>
        <taxon>Gunneridae</taxon>
        <taxon>Pentapetalae</taxon>
        <taxon>rosids</taxon>
        <taxon>malvids</taxon>
        <taxon>Sapindales</taxon>
        <taxon>Sapindaceae</taxon>
        <taxon>Hippocastanoideae</taxon>
        <taxon>Acereae</taxon>
        <taxon>Dipteronia</taxon>
    </lineage>
</organism>
<proteinExistence type="predicted"/>
<dbReference type="EMBL" id="JANJYJ010000796">
    <property type="protein sequence ID" value="KAK3172150.1"/>
    <property type="molecule type" value="Genomic_DNA"/>
</dbReference>
<comment type="caution">
    <text evidence="2">The sequence shown here is derived from an EMBL/GenBank/DDBJ whole genome shotgun (WGS) entry which is preliminary data.</text>
</comment>
<dbReference type="Proteomes" id="UP001281410">
    <property type="component" value="Unassembled WGS sequence"/>
</dbReference>
<feature type="transmembrane region" description="Helical" evidence="1">
    <location>
        <begin position="107"/>
        <end position="131"/>
    </location>
</feature>
<name>A0AAE0DK00_9ROSI</name>
<dbReference type="AlphaFoldDB" id="A0AAE0DK00"/>
<keyword evidence="1" id="KW-0472">Membrane</keyword>
<feature type="transmembrane region" description="Helical" evidence="1">
    <location>
        <begin position="65"/>
        <end position="87"/>
    </location>
</feature>
<keyword evidence="1" id="KW-1133">Transmembrane helix</keyword>
<keyword evidence="3" id="KW-1185">Reference proteome</keyword>
<sequence length="151" mass="17324">MDLLSALMIMNRLGVSQVPVVAEQMEDQRGHIVGLLDRECISLICRFCTSVSHPAYFMIATNNALLCYIICIICFFLDVTVSFRGGIPTWLYDFFFLFFPKKKRDEFLNFISLFGLGIVKSTFFSFLILFCRKGDDGLLLKILNFCNQNSK</sequence>